<accession>A0A7G9RT04</accession>
<dbReference type="SUPFAM" id="SSF53850">
    <property type="entry name" value="Periplasmic binding protein-like II"/>
    <property type="match status" value="1"/>
</dbReference>
<keyword evidence="6" id="KW-0479">Metal-binding</keyword>
<organism evidence="13 14">
    <name type="scientific">Diaphorobacter ruginosibacter</name>
    <dbReference type="NCBI Taxonomy" id="1715720"/>
    <lineage>
        <taxon>Bacteria</taxon>
        <taxon>Pseudomonadati</taxon>
        <taxon>Pseudomonadota</taxon>
        <taxon>Betaproteobacteria</taxon>
        <taxon>Burkholderiales</taxon>
        <taxon>Comamonadaceae</taxon>
        <taxon>Diaphorobacter</taxon>
    </lineage>
</organism>
<evidence type="ECO:0000256" key="2">
    <source>
        <dbReference type="ARBA" id="ARBA00004948"/>
    </source>
</evidence>
<evidence type="ECO:0000256" key="1">
    <source>
        <dbReference type="ARBA" id="ARBA00003469"/>
    </source>
</evidence>
<reference evidence="13 14" key="1">
    <citation type="submission" date="2020-08" db="EMBL/GenBank/DDBJ databases">
        <title>Genome sequence of Diaphorobacter ruginosibacter DSM 27467T.</title>
        <authorList>
            <person name="Hyun D.-W."/>
            <person name="Bae J.-W."/>
        </authorList>
    </citation>
    <scope>NUCLEOTIDE SEQUENCE [LARGE SCALE GENOMIC DNA]</scope>
    <source>
        <strain evidence="13 14">DSM 27467</strain>
    </source>
</reference>
<dbReference type="RefSeq" id="WP_187599352.1">
    <property type="nucleotide sequence ID" value="NZ_CP060714.1"/>
</dbReference>
<evidence type="ECO:0000256" key="3">
    <source>
        <dbReference type="ARBA" id="ARBA00009406"/>
    </source>
</evidence>
<dbReference type="GO" id="GO:0009228">
    <property type="term" value="P:thiamine biosynthetic process"/>
    <property type="evidence" value="ECO:0007669"/>
    <property type="project" value="UniProtKB-KW"/>
</dbReference>
<comment type="subunit">
    <text evidence="4">Homodimer.</text>
</comment>
<dbReference type="Gene3D" id="3.40.190.10">
    <property type="entry name" value="Periplasmic binding protein-like II"/>
    <property type="match status" value="2"/>
</dbReference>
<keyword evidence="5" id="KW-0808">Transferase</keyword>
<dbReference type="EMBL" id="CP060714">
    <property type="protein sequence ID" value="QNN58729.1"/>
    <property type="molecule type" value="Genomic_DNA"/>
</dbReference>
<name>A0A7G9RT04_9BURK</name>
<evidence type="ECO:0000256" key="9">
    <source>
        <dbReference type="ARBA" id="ARBA00023004"/>
    </source>
</evidence>
<evidence type="ECO:0000259" key="12">
    <source>
        <dbReference type="Pfam" id="PF09084"/>
    </source>
</evidence>
<dbReference type="GO" id="GO:0046872">
    <property type="term" value="F:metal ion binding"/>
    <property type="evidence" value="ECO:0007669"/>
    <property type="project" value="UniProtKB-KW"/>
</dbReference>
<evidence type="ECO:0000256" key="5">
    <source>
        <dbReference type="ARBA" id="ARBA00022679"/>
    </source>
</evidence>
<evidence type="ECO:0000256" key="4">
    <source>
        <dbReference type="ARBA" id="ARBA00011738"/>
    </source>
</evidence>
<evidence type="ECO:0000256" key="10">
    <source>
        <dbReference type="ARBA" id="ARBA00033171"/>
    </source>
</evidence>
<protein>
    <recommendedName>
        <fullName evidence="10">Thiamine pyrimidine synthase</fullName>
    </recommendedName>
</protein>
<dbReference type="AlphaFoldDB" id="A0A7G9RT04"/>
<keyword evidence="7" id="KW-0663">Pyridoxal phosphate</keyword>
<dbReference type="PANTHER" id="PTHR31528:SF1">
    <property type="entry name" value="4-AMINO-5-HYDROXYMETHYL-2-METHYLPYRIMIDINE PHOSPHATE SYNTHASE THI11-RELATED"/>
    <property type="match status" value="1"/>
</dbReference>
<dbReference type="InterPro" id="IPR027939">
    <property type="entry name" value="NMT1/THI5"/>
</dbReference>
<comment type="pathway">
    <text evidence="2">Cofactor biosynthesis; thiamine diphosphate biosynthesis.</text>
</comment>
<dbReference type="GO" id="GO:0016740">
    <property type="term" value="F:transferase activity"/>
    <property type="evidence" value="ECO:0007669"/>
    <property type="project" value="UniProtKB-KW"/>
</dbReference>
<dbReference type="Pfam" id="PF09084">
    <property type="entry name" value="NMT1"/>
    <property type="match status" value="1"/>
</dbReference>
<evidence type="ECO:0000256" key="7">
    <source>
        <dbReference type="ARBA" id="ARBA00022898"/>
    </source>
</evidence>
<sequence>MLGICALAASAQCALALEKLSYNMAWLPQGSSVGVIVAQQLGYFKSADLEVNIVRGYGGNRTANEVDQGQFDIGYVDPVSVMLNRANGGHIRLIGAINTRWPAGICFDTKRYNPKTPADLKGLLLGGGSGSVVHNVLPVWLERNGLPKNNVRLMRMDPAVVDASLIEGKIDLAECWRASNRVVTQKQANDAGVKLGWIEYSDFGLDAYGSGFAVSDETIKKRPDALRKFLKASYQGYDYALANPEKAADLIVRAFPTTDRNVALNQIKDINDLIIDAQVKDKGLGFLREDRMLKTVQFIDSAFNLNGKIKAQDVYSDALLKP</sequence>
<gene>
    <name evidence="13" type="ORF">H9K76_07905</name>
</gene>
<comment type="similarity">
    <text evidence="3">Belongs to the NMT1/THI5 family.</text>
</comment>
<evidence type="ECO:0000256" key="11">
    <source>
        <dbReference type="ARBA" id="ARBA00048179"/>
    </source>
</evidence>
<keyword evidence="14" id="KW-1185">Reference proteome</keyword>
<comment type="catalytic activity">
    <reaction evidence="11">
        <text>N(6)-(pyridoxal phosphate)-L-lysyl-[4-amino-5-hydroxymethyl-2-methylpyrimidine phosphate synthase] + L-histidyl-[4-amino-5-hydroxymethyl-2-methylpyrimidine phosphate synthase] + 2 Fe(3+) + 4 H2O = L-lysyl-[4-amino-5-hydroxymethyl-2-methylpyrimidine phosphate synthase] + (2S)-2-amino-5-hydroxy-4-oxopentanoyl-[4-amino-5-hydroxymethyl-2-methylpyrimidine phosphate synthase] + 4-amino-2-methyl-5-(phosphooxymethyl)pyrimidine + 3-oxopropanoate + 2 Fe(2+) + 2 H(+)</text>
        <dbReference type="Rhea" id="RHEA:65756"/>
        <dbReference type="Rhea" id="RHEA-COMP:16892"/>
        <dbReference type="Rhea" id="RHEA-COMP:16893"/>
        <dbReference type="Rhea" id="RHEA-COMP:16894"/>
        <dbReference type="Rhea" id="RHEA-COMP:16895"/>
        <dbReference type="ChEBI" id="CHEBI:15377"/>
        <dbReference type="ChEBI" id="CHEBI:15378"/>
        <dbReference type="ChEBI" id="CHEBI:29033"/>
        <dbReference type="ChEBI" id="CHEBI:29034"/>
        <dbReference type="ChEBI" id="CHEBI:29969"/>
        <dbReference type="ChEBI" id="CHEBI:29979"/>
        <dbReference type="ChEBI" id="CHEBI:33190"/>
        <dbReference type="ChEBI" id="CHEBI:58354"/>
        <dbReference type="ChEBI" id="CHEBI:143915"/>
        <dbReference type="ChEBI" id="CHEBI:157692"/>
    </reaction>
    <physiologicalReaction direction="left-to-right" evidence="11">
        <dbReference type="Rhea" id="RHEA:65757"/>
    </physiologicalReaction>
</comment>
<evidence type="ECO:0000313" key="13">
    <source>
        <dbReference type="EMBL" id="QNN58729.1"/>
    </source>
</evidence>
<feature type="domain" description="SsuA/THI5-like" evidence="12">
    <location>
        <begin position="32"/>
        <end position="247"/>
    </location>
</feature>
<keyword evidence="9" id="KW-0408">Iron</keyword>
<dbReference type="Proteomes" id="UP000515811">
    <property type="component" value="Chromosome"/>
</dbReference>
<evidence type="ECO:0000256" key="6">
    <source>
        <dbReference type="ARBA" id="ARBA00022723"/>
    </source>
</evidence>
<dbReference type="InterPro" id="IPR015168">
    <property type="entry name" value="SsuA/THI5"/>
</dbReference>
<dbReference type="KEGG" id="drg:H9K76_07905"/>
<comment type="function">
    <text evidence="1">Responsible for the formation of the pyrimidine heterocycle in the thiamine biosynthesis pathway. Catalyzes the formation of hydroxymethylpyrimidine phosphate (HMP-P) from histidine and pyridoxal phosphate (PLP). The protein uses PLP and the active site histidine to form HMP-P, generating an inactive enzyme. The enzyme can only undergo a single turnover, which suggests it is a suicide enzyme.</text>
</comment>
<proteinExistence type="inferred from homology"/>
<dbReference type="PANTHER" id="PTHR31528">
    <property type="entry name" value="4-AMINO-5-HYDROXYMETHYL-2-METHYLPYRIMIDINE PHOSPHATE SYNTHASE THI11-RELATED"/>
    <property type="match status" value="1"/>
</dbReference>
<evidence type="ECO:0000313" key="14">
    <source>
        <dbReference type="Proteomes" id="UP000515811"/>
    </source>
</evidence>
<keyword evidence="8" id="KW-0784">Thiamine biosynthesis</keyword>
<evidence type="ECO:0000256" key="8">
    <source>
        <dbReference type="ARBA" id="ARBA00022977"/>
    </source>
</evidence>